<dbReference type="EMBL" id="GGEC01068428">
    <property type="protein sequence ID" value="MBX48912.1"/>
    <property type="molecule type" value="Transcribed_RNA"/>
</dbReference>
<evidence type="ECO:0000313" key="1">
    <source>
        <dbReference type="EMBL" id="MBX48912.1"/>
    </source>
</evidence>
<accession>A0A2P2P2G2</accession>
<dbReference type="AlphaFoldDB" id="A0A2P2P2G2"/>
<proteinExistence type="predicted"/>
<protein>
    <submittedName>
        <fullName evidence="1">Uncharacterized protein</fullName>
    </submittedName>
</protein>
<reference evidence="1" key="1">
    <citation type="submission" date="2018-02" db="EMBL/GenBank/DDBJ databases">
        <title>Rhizophora mucronata_Transcriptome.</title>
        <authorList>
            <person name="Meera S.P."/>
            <person name="Sreeshan A."/>
            <person name="Augustine A."/>
        </authorList>
    </citation>
    <scope>NUCLEOTIDE SEQUENCE</scope>
    <source>
        <tissue evidence="1">Leaf</tissue>
    </source>
</reference>
<sequence length="25" mass="2906">MRHLEASISSHFSNLGFSYLKRVLI</sequence>
<name>A0A2P2P2G2_RHIMU</name>
<organism evidence="1">
    <name type="scientific">Rhizophora mucronata</name>
    <name type="common">Asiatic mangrove</name>
    <dbReference type="NCBI Taxonomy" id="61149"/>
    <lineage>
        <taxon>Eukaryota</taxon>
        <taxon>Viridiplantae</taxon>
        <taxon>Streptophyta</taxon>
        <taxon>Embryophyta</taxon>
        <taxon>Tracheophyta</taxon>
        <taxon>Spermatophyta</taxon>
        <taxon>Magnoliopsida</taxon>
        <taxon>eudicotyledons</taxon>
        <taxon>Gunneridae</taxon>
        <taxon>Pentapetalae</taxon>
        <taxon>rosids</taxon>
        <taxon>fabids</taxon>
        <taxon>Malpighiales</taxon>
        <taxon>Rhizophoraceae</taxon>
        <taxon>Rhizophora</taxon>
    </lineage>
</organism>